<dbReference type="InterPro" id="IPR021333">
    <property type="entry name" value="DUF2946"/>
</dbReference>
<dbReference type="EMBL" id="HG794546">
    <property type="protein sequence ID" value="CDK98649.1"/>
    <property type="molecule type" value="Genomic_DNA"/>
</dbReference>
<dbReference type="AlphaFoldDB" id="V6EZL3"/>
<organism evidence="1 2">
    <name type="scientific">Magnetospirillum gryphiswaldense (strain DSM 6361 / JCM 21280 / NBRC 15271 / MSR-1)</name>
    <dbReference type="NCBI Taxonomy" id="431944"/>
    <lineage>
        <taxon>Bacteria</taxon>
        <taxon>Pseudomonadati</taxon>
        <taxon>Pseudomonadota</taxon>
        <taxon>Alphaproteobacteria</taxon>
        <taxon>Rhodospirillales</taxon>
        <taxon>Rhodospirillaceae</taxon>
        <taxon>Magnetospirillum</taxon>
    </lineage>
</organism>
<protein>
    <recommendedName>
        <fullName evidence="3">DUF2946 domain-containing protein</fullName>
    </recommendedName>
</protein>
<dbReference type="HOGENOM" id="CLU_1852762_0_0_5"/>
<evidence type="ECO:0008006" key="3">
    <source>
        <dbReference type="Google" id="ProtNLM"/>
    </source>
</evidence>
<sequence>MLPWRNQILSLFRGRGLFRDLGALLALLGFLFTSTTPGLALVSGAGPGIGVAGPLGVYVCHVRGGIDLVVPPGAELPDQDDGCCLICQAAQLANGAVPPQHFTLPTESAVRVRLPDDARSFVAFGIFGPAQARAPPAA</sequence>
<accession>V6EZL3</accession>
<evidence type="ECO:0000313" key="2">
    <source>
        <dbReference type="Proteomes" id="UP000018922"/>
    </source>
</evidence>
<dbReference type="Pfam" id="PF11162">
    <property type="entry name" value="DUF2946"/>
    <property type="match status" value="1"/>
</dbReference>
<keyword evidence="2" id="KW-1185">Reference proteome</keyword>
<evidence type="ECO:0000313" key="1">
    <source>
        <dbReference type="EMBL" id="CDK98649.1"/>
    </source>
</evidence>
<name>V6EZL3_MAGGM</name>
<dbReference type="KEGG" id="mgy:MGMSRv2__1434"/>
<proteinExistence type="predicted"/>
<dbReference type="STRING" id="1430440.MGMSRv2__1434"/>
<gene>
    <name evidence="1" type="ordered locus">MGMSRv2__1434</name>
</gene>
<dbReference type="Proteomes" id="UP000018922">
    <property type="component" value="Chromosome I"/>
</dbReference>
<reference evidence="1 2" key="1">
    <citation type="journal article" date="2014" name="Genome Announc.">
        <title>Complete genome sequence of Magnetospirillum gryphiswaldense MSR-1.</title>
        <authorList>
            <person name="Wang X."/>
            <person name="Wang Q."/>
            <person name="Zhang W."/>
            <person name="Wang Y."/>
            <person name="Li L."/>
            <person name="Wen T."/>
            <person name="Zhang T."/>
            <person name="Zhang Y."/>
            <person name="Xu J."/>
            <person name="Hu J."/>
            <person name="Li S."/>
            <person name="Liu L."/>
            <person name="Liu J."/>
            <person name="Jiang W."/>
            <person name="Tian J."/>
            <person name="Li Y."/>
            <person name="Schuler D."/>
            <person name="Wang L."/>
            <person name="Li J."/>
        </authorList>
    </citation>
    <scope>NUCLEOTIDE SEQUENCE [LARGE SCALE GENOMIC DNA]</scope>
    <source>
        <strain evidence="2">DSM 6361 / JCM 21280 / NBRC 15271 / MSR-1</strain>
    </source>
</reference>